<feature type="compositionally biased region" description="Polar residues" evidence="1">
    <location>
        <begin position="29"/>
        <end position="59"/>
    </location>
</feature>
<feature type="compositionally biased region" description="Polar residues" evidence="1">
    <location>
        <begin position="261"/>
        <end position="271"/>
    </location>
</feature>
<feature type="compositionally biased region" description="Basic and acidic residues" evidence="1">
    <location>
        <begin position="239"/>
        <end position="252"/>
    </location>
</feature>
<gene>
    <name evidence="2" type="ORF">OOU_Y34scaffold00542g32</name>
</gene>
<dbReference type="PANTHER" id="PTHR40642:SF1">
    <property type="entry name" value="YALI0F31295P"/>
    <property type="match status" value="1"/>
</dbReference>
<proteinExistence type="predicted"/>
<dbReference type="Pfam" id="PF12720">
    <property type="entry name" value="DUF3807"/>
    <property type="match status" value="1"/>
</dbReference>
<dbReference type="EMBL" id="JH793328">
    <property type="protein sequence ID" value="ELQ38340.1"/>
    <property type="molecule type" value="Genomic_DNA"/>
</dbReference>
<name>A0AA97NXU2_PYRO3</name>
<evidence type="ECO:0000313" key="2">
    <source>
        <dbReference type="EMBL" id="ELQ38340.1"/>
    </source>
</evidence>
<feature type="region of interest" description="Disordered" evidence="1">
    <location>
        <begin position="319"/>
        <end position="380"/>
    </location>
</feature>
<feature type="region of interest" description="Disordered" evidence="1">
    <location>
        <begin position="239"/>
        <end position="300"/>
    </location>
</feature>
<dbReference type="Proteomes" id="UP000011086">
    <property type="component" value="Unassembled WGS sequence"/>
</dbReference>
<dbReference type="InterPro" id="IPR024526">
    <property type="entry name" value="DUF3807"/>
</dbReference>
<sequence>MESPQKRSSSKLHTPDAPESPNHPEDSQETQILNPNLINTEPQGTRTQVRTPEPQTRSGSAGPEALFTSPGQIPDFDWDDFRSQYEQALAKANDKELELLREFDGLVRYFNVWAAAASAHDNERAVKRLQTRQRYVQIGEENLAHRKQHLAEVVPSRISNTEIATEFNNDVQDDLEAFHHKHFSETALSHFATQFLSAEDHDGAEEADYDDGLGYYPDGVKRTLTDEQIEIFRHSELEAERRKAEKVRNREDGEIDDDQATALTEITSLPSLETDAKTKKKKKKKGGKGKNRRQEVKPDLRKRTWDVVDVGMYNLDYDGEAGSASHEGNLAKRRQSESQSRGSADDSIKLCLVAKVGPPGRSMSSNNLLSDLATPCPPNF</sequence>
<accession>A0AA97NXU2</accession>
<dbReference type="AlphaFoldDB" id="A0AA97NXU2"/>
<feature type="region of interest" description="Disordered" evidence="1">
    <location>
        <begin position="1"/>
        <end position="72"/>
    </location>
</feature>
<dbReference type="PANTHER" id="PTHR40642">
    <property type="entry name" value="YALI0F31295P"/>
    <property type="match status" value="1"/>
</dbReference>
<organism evidence="2">
    <name type="scientific">Pyricularia oryzae (strain Y34)</name>
    <name type="common">Rice blast fungus</name>
    <name type="synonym">Magnaporthe oryzae</name>
    <dbReference type="NCBI Taxonomy" id="1143189"/>
    <lineage>
        <taxon>Eukaryota</taxon>
        <taxon>Fungi</taxon>
        <taxon>Dikarya</taxon>
        <taxon>Ascomycota</taxon>
        <taxon>Pezizomycotina</taxon>
        <taxon>Sordariomycetes</taxon>
        <taxon>Sordariomycetidae</taxon>
        <taxon>Magnaporthales</taxon>
        <taxon>Pyriculariaceae</taxon>
        <taxon>Pyricularia</taxon>
    </lineage>
</organism>
<reference evidence="2" key="1">
    <citation type="journal article" date="2012" name="PLoS Genet.">
        <title>Comparative analysis of the genomes of two field isolates of the rice blast fungus Magnaporthe oryzae.</title>
        <authorList>
            <person name="Xue M."/>
            <person name="Yang J."/>
            <person name="Li Z."/>
            <person name="Hu S."/>
            <person name="Yao N."/>
            <person name="Dean R.A."/>
            <person name="Zhao W."/>
            <person name="Shen M."/>
            <person name="Zhang H."/>
            <person name="Li C."/>
            <person name="Liu L."/>
            <person name="Cao L."/>
            <person name="Xu X."/>
            <person name="Xing Y."/>
            <person name="Hsiang T."/>
            <person name="Zhang Z."/>
            <person name="Xu J.R."/>
            <person name="Peng Y.L."/>
        </authorList>
    </citation>
    <scope>NUCLEOTIDE SEQUENCE</scope>
    <source>
        <strain evidence="2">Y34</strain>
    </source>
</reference>
<protein>
    <submittedName>
        <fullName evidence="2">Uncharacterized protein</fullName>
    </submittedName>
</protein>
<evidence type="ECO:0000256" key="1">
    <source>
        <dbReference type="SAM" id="MobiDB-lite"/>
    </source>
</evidence>
<feature type="compositionally biased region" description="Basic residues" evidence="1">
    <location>
        <begin position="278"/>
        <end position="291"/>
    </location>
</feature>